<proteinExistence type="predicted"/>
<gene>
    <name evidence="2" type="ORF">GLW07_17860</name>
</gene>
<dbReference type="Proteomes" id="UP000447833">
    <property type="component" value="Unassembled WGS sequence"/>
</dbReference>
<keyword evidence="1" id="KW-0812">Transmembrane</keyword>
<organism evidence="2 3">
    <name type="scientific">Guptibacillus hwajinpoensis</name>
    <dbReference type="NCBI Taxonomy" id="208199"/>
    <lineage>
        <taxon>Bacteria</taxon>
        <taxon>Bacillati</taxon>
        <taxon>Bacillota</taxon>
        <taxon>Bacilli</taxon>
        <taxon>Bacillales</taxon>
        <taxon>Guptibacillaceae</taxon>
        <taxon>Guptibacillus</taxon>
    </lineage>
</organism>
<keyword evidence="1" id="KW-1133">Transmembrane helix</keyword>
<evidence type="ECO:0000256" key="1">
    <source>
        <dbReference type="SAM" id="Phobius"/>
    </source>
</evidence>
<evidence type="ECO:0000313" key="3">
    <source>
        <dbReference type="Proteomes" id="UP000447833"/>
    </source>
</evidence>
<reference evidence="2 3" key="1">
    <citation type="submission" date="2019-11" db="EMBL/GenBank/DDBJ databases">
        <title>Genome sequences of 17 halophilic strains isolated from different environments.</title>
        <authorList>
            <person name="Furrow R.E."/>
        </authorList>
    </citation>
    <scope>NUCLEOTIDE SEQUENCE [LARGE SCALE GENOMIC DNA]</scope>
    <source>
        <strain evidence="2 3">22506_14_FS</strain>
    </source>
</reference>
<dbReference type="RefSeq" id="WP_160920602.1">
    <property type="nucleotide sequence ID" value="NZ_WMEY01000006.1"/>
</dbReference>
<name>A0A845F3G7_9BACL</name>
<comment type="caution">
    <text evidence="2">The sequence shown here is derived from an EMBL/GenBank/DDBJ whole genome shotgun (WGS) entry which is preliminary data.</text>
</comment>
<accession>A0A845F3G7</accession>
<evidence type="ECO:0000313" key="2">
    <source>
        <dbReference type="EMBL" id="MYL65226.1"/>
    </source>
</evidence>
<dbReference type="EMBL" id="WMEY01000006">
    <property type="protein sequence ID" value="MYL65226.1"/>
    <property type="molecule type" value="Genomic_DNA"/>
</dbReference>
<dbReference type="AlphaFoldDB" id="A0A845F3G7"/>
<protein>
    <submittedName>
        <fullName evidence="2">Uncharacterized protein</fullName>
    </submittedName>
</protein>
<feature type="transmembrane region" description="Helical" evidence="1">
    <location>
        <begin position="29"/>
        <end position="48"/>
    </location>
</feature>
<sequence>MGCCHSKYKTTLDEEEERINEKGKEHLPLFGKLILSGLFLGGIALITYL</sequence>
<keyword evidence="1" id="KW-0472">Membrane</keyword>